<feature type="transmembrane region" description="Helical" evidence="2">
    <location>
        <begin position="121"/>
        <end position="140"/>
    </location>
</feature>
<keyword evidence="2" id="KW-0472">Membrane</keyword>
<sequence length="616" mass="66089">MSGTEAAGAGDARAPPPLESPAAGDGDANSDEDSQHGAHCWLAARLALLALALLALGGPAAAYLHLARPCWSDDVGSTTAGRERWAVFWPQYAVGAPVSLALAAWCVTVRRRSRPAVPLHAWTRRFGACAAVAATARLAFPALDPGCHGAAGAAWQGACRALHDGSYIVILVVLHRLLVLKLRALGLRRHEAAARAALATAAAGSAALAVAAVSLFAIGLPGMDNGRVPAALRWIGIIGFLALFLAGTARTCCGAWGLLAAAARAERSGRGGVEQMARWVRGTAALVVASLLLQVAEGFLLASCISAYDGGRWHAYTWAFATNSGFNCLQVALLSGLAGPRSLRRLAVDAFERINCYSLEDLQRCYEEFLAYLDEAQVKWVRFGYLRHLVESGSVMVRCQEVPAAEAVIGSSGFPGGRGDPKQMFVVSHPWLTKEHPDPGGAKLQLLVRQLDLLCALDDALVFIDYMGLSQHNRLDPECERLEENNWPKPGEHPAVRTEADEQLFRTAVGSMELMYSMSNAAVIVLPMDDEVAAGKDYFSRGWCFFEFCIAVSFGNLANASTHPPVETLRRSVAELKPDTVDGFQKGFRATRFTSKGDRAVVSKLFEQTLMKKPRQ</sequence>
<feature type="transmembrane region" description="Helical" evidence="2">
    <location>
        <begin position="314"/>
        <end position="337"/>
    </location>
</feature>
<organism evidence="3 4">
    <name type="scientific">Prorocentrum cordatum</name>
    <dbReference type="NCBI Taxonomy" id="2364126"/>
    <lineage>
        <taxon>Eukaryota</taxon>
        <taxon>Sar</taxon>
        <taxon>Alveolata</taxon>
        <taxon>Dinophyceae</taxon>
        <taxon>Prorocentrales</taxon>
        <taxon>Prorocentraceae</taxon>
        <taxon>Prorocentrum</taxon>
    </lineage>
</organism>
<keyword evidence="4" id="KW-1185">Reference proteome</keyword>
<feature type="compositionally biased region" description="Low complexity" evidence="1">
    <location>
        <begin position="1"/>
        <end position="13"/>
    </location>
</feature>
<evidence type="ECO:0000256" key="2">
    <source>
        <dbReference type="SAM" id="Phobius"/>
    </source>
</evidence>
<evidence type="ECO:0000313" key="3">
    <source>
        <dbReference type="EMBL" id="CAK0895507.1"/>
    </source>
</evidence>
<keyword evidence="2" id="KW-0812">Transmembrane</keyword>
<feature type="transmembrane region" description="Helical" evidence="2">
    <location>
        <begin position="232"/>
        <end position="263"/>
    </location>
</feature>
<feature type="region of interest" description="Disordered" evidence="1">
    <location>
        <begin position="1"/>
        <end position="32"/>
    </location>
</feature>
<evidence type="ECO:0000256" key="1">
    <source>
        <dbReference type="SAM" id="MobiDB-lite"/>
    </source>
</evidence>
<evidence type="ECO:0000313" key="4">
    <source>
        <dbReference type="Proteomes" id="UP001189429"/>
    </source>
</evidence>
<keyword evidence="2" id="KW-1133">Transmembrane helix</keyword>
<name>A0ABN9X7W5_9DINO</name>
<comment type="caution">
    <text evidence="3">The sequence shown here is derived from an EMBL/GenBank/DDBJ whole genome shotgun (WGS) entry which is preliminary data.</text>
</comment>
<gene>
    <name evidence="3" type="ORF">PCOR1329_LOCUS74241</name>
</gene>
<feature type="transmembrane region" description="Helical" evidence="2">
    <location>
        <begin position="46"/>
        <end position="66"/>
    </location>
</feature>
<proteinExistence type="predicted"/>
<feature type="transmembrane region" description="Helical" evidence="2">
    <location>
        <begin position="86"/>
        <end position="109"/>
    </location>
</feature>
<feature type="transmembrane region" description="Helical" evidence="2">
    <location>
        <begin position="196"/>
        <end position="220"/>
    </location>
</feature>
<feature type="transmembrane region" description="Helical" evidence="2">
    <location>
        <begin position="284"/>
        <end position="308"/>
    </location>
</feature>
<dbReference type="EMBL" id="CAUYUJ010020053">
    <property type="protein sequence ID" value="CAK0895507.1"/>
    <property type="molecule type" value="Genomic_DNA"/>
</dbReference>
<dbReference type="Proteomes" id="UP001189429">
    <property type="component" value="Unassembled WGS sequence"/>
</dbReference>
<protein>
    <submittedName>
        <fullName evidence="3">Uncharacterized protein</fullName>
    </submittedName>
</protein>
<feature type="transmembrane region" description="Helical" evidence="2">
    <location>
        <begin position="165"/>
        <end position="184"/>
    </location>
</feature>
<accession>A0ABN9X7W5</accession>
<reference evidence="3" key="1">
    <citation type="submission" date="2023-10" db="EMBL/GenBank/DDBJ databases">
        <authorList>
            <person name="Chen Y."/>
            <person name="Shah S."/>
            <person name="Dougan E. K."/>
            <person name="Thang M."/>
            <person name="Chan C."/>
        </authorList>
    </citation>
    <scope>NUCLEOTIDE SEQUENCE [LARGE SCALE GENOMIC DNA]</scope>
</reference>